<comment type="caution">
    <text evidence="1">The sequence shown here is derived from an EMBL/GenBank/DDBJ whole genome shotgun (WGS) entry which is preliminary data.</text>
</comment>
<keyword evidence="2" id="KW-1185">Reference proteome</keyword>
<reference evidence="1" key="1">
    <citation type="submission" date="2020-08" db="EMBL/GenBank/DDBJ databases">
        <title>Multicomponent nature underlies the extraordinary mechanical properties of spider dragline silk.</title>
        <authorList>
            <person name="Kono N."/>
            <person name="Nakamura H."/>
            <person name="Mori M."/>
            <person name="Yoshida Y."/>
            <person name="Ohtoshi R."/>
            <person name="Malay A.D."/>
            <person name="Moran D.A.P."/>
            <person name="Tomita M."/>
            <person name="Numata K."/>
            <person name="Arakawa K."/>
        </authorList>
    </citation>
    <scope>NUCLEOTIDE SEQUENCE</scope>
</reference>
<accession>A0A8X6NMP8</accession>
<evidence type="ECO:0000313" key="2">
    <source>
        <dbReference type="Proteomes" id="UP000887013"/>
    </source>
</evidence>
<evidence type="ECO:0000313" key="1">
    <source>
        <dbReference type="EMBL" id="GFT21167.1"/>
    </source>
</evidence>
<sequence length="93" mass="10630">MAAVILLLCTRFGQKTRAFAAALPPSPCRSCRCKTAYARQRRLKYAVKLAVRTLKGRNCHGKRAPAAARMLRLAAQRMRYRCQAHQILWRQAM</sequence>
<name>A0A8X6NMP8_NEPPI</name>
<proteinExistence type="predicted"/>
<gene>
    <name evidence="1" type="ORF">NPIL_453981</name>
</gene>
<protein>
    <submittedName>
        <fullName evidence="1">Uncharacterized protein</fullName>
    </submittedName>
</protein>
<dbReference type="Proteomes" id="UP000887013">
    <property type="component" value="Unassembled WGS sequence"/>
</dbReference>
<dbReference type="AlphaFoldDB" id="A0A8X6NMP8"/>
<organism evidence="1 2">
    <name type="scientific">Nephila pilipes</name>
    <name type="common">Giant wood spider</name>
    <name type="synonym">Nephila maculata</name>
    <dbReference type="NCBI Taxonomy" id="299642"/>
    <lineage>
        <taxon>Eukaryota</taxon>
        <taxon>Metazoa</taxon>
        <taxon>Ecdysozoa</taxon>
        <taxon>Arthropoda</taxon>
        <taxon>Chelicerata</taxon>
        <taxon>Arachnida</taxon>
        <taxon>Araneae</taxon>
        <taxon>Araneomorphae</taxon>
        <taxon>Entelegynae</taxon>
        <taxon>Araneoidea</taxon>
        <taxon>Nephilidae</taxon>
        <taxon>Nephila</taxon>
    </lineage>
</organism>
<dbReference type="EMBL" id="BMAW01010936">
    <property type="protein sequence ID" value="GFT21167.1"/>
    <property type="molecule type" value="Genomic_DNA"/>
</dbReference>